<organism evidence="4 5">
    <name type="scientific">Methanolacinia petrolearia (strain DSM 11571 / OCM 486 / SEBR 4847)</name>
    <name type="common">Methanoplanus petrolearius</name>
    <dbReference type="NCBI Taxonomy" id="679926"/>
    <lineage>
        <taxon>Archaea</taxon>
        <taxon>Methanobacteriati</taxon>
        <taxon>Methanobacteriota</taxon>
        <taxon>Stenosarchaea group</taxon>
        <taxon>Methanomicrobia</taxon>
        <taxon>Methanomicrobiales</taxon>
        <taxon>Methanomicrobiaceae</taxon>
        <taxon>Methanolacinia</taxon>
    </lineage>
</organism>
<dbReference type="EMBL" id="CP002117">
    <property type="protein sequence ID" value="ADN36977.1"/>
    <property type="molecule type" value="Genomic_DNA"/>
</dbReference>
<evidence type="ECO:0000313" key="5">
    <source>
        <dbReference type="Proteomes" id="UP000006565"/>
    </source>
</evidence>
<feature type="region of interest" description="Disordered" evidence="2">
    <location>
        <begin position="1"/>
        <end position="30"/>
    </location>
</feature>
<dbReference type="CDD" id="cd01130">
    <property type="entry name" value="VirB11-like_ATPase"/>
    <property type="match status" value="1"/>
</dbReference>
<sequence>MKIPLLSHPAKPEEENPILPEAGENVNITDNYENGKKDILKSRISKKPVGEGGSAHSFKTRLKIRRDVKTCDRPDSDSEEQEPVDHGKNTVNEKIDEILKDYLDTEYLLPELTEEEIDWVVERYWLKPPFSYVKIVKNWEFDLTYTIIEPKITKEELIVLEETYEYLRTALVFDSPKPKGDLTVDPEFVRKAIKSFNPSISDERTDILIYYLQRNFTGYGKLDPMMNDENIEDITCNGANIPLYIFHRKYSNLRTNLVFDNIELNKYVLKLAQKADKQLSLTTPIIDAALPTGARAQITYSDIVSSKGSSFTIRKFKTDPMTPADLISIGTYDAELMAFIWLAVENNKSIIIVGGTASGKTSTMNATSFFIPPIAKIVSIEDTREIQLPHENWLAMRTRDTGISATESDVDMFMLLKAALRQRPEYIIVGEVRGSEAQTLFQAMNTGHTTYSTLHAGGVSEAINRLTHEPINVPRVMFGALDLMIIQGLQFDEGHGFRRCLSINEMIVNDGDIRWNEIYKWDHINDKFTKNQKRSRILDDIAYTHGWDDEILEYNLQIRKSMLERFVEKKINDNLQISHFINELRKTCNR</sequence>
<dbReference type="RefSeq" id="WP_013330154.1">
    <property type="nucleotide sequence ID" value="NC_014507.1"/>
</dbReference>
<evidence type="ECO:0000313" key="4">
    <source>
        <dbReference type="EMBL" id="ADN36977.1"/>
    </source>
</evidence>
<dbReference type="KEGG" id="mpi:Mpet_2229"/>
<evidence type="ECO:0000259" key="3">
    <source>
        <dbReference type="Pfam" id="PF00437"/>
    </source>
</evidence>
<accession>E1RKN8</accession>
<dbReference type="InterPro" id="IPR001482">
    <property type="entry name" value="T2SS/T4SS_dom"/>
</dbReference>
<dbReference type="PANTHER" id="PTHR30486:SF6">
    <property type="entry name" value="TYPE IV PILUS RETRACTATION ATPASE PILT"/>
    <property type="match status" value="1"/>
</dbReference>
<protein>
    <submittedName>
        <fullName evidence="4">Type II secretion system protein E</fullName>
    </submittedName>
</protein>
<dbReference type="Proteomes" id="UP000006565">
    <property type="component" value="Chromosome"/>
</dbReference>
<evidence type="ECO:0000256" key="1">
    <source>
        <dbReference type="ARBA" id="ARBA00006611"/>
    </source>
</evidence>
<dbReference type="AlphaFoldDB" id="E1RKN8"/>
<dbReference type="InterPro" id="IPR050921">
    <property type="entry name" value="T4SS_GSP_E_ATPase"/>
</dbReference>
<feature type="region of interest" description="Disordered" evidence="2">
    <location>
        <begin position="69"/>
        <end position="90"/>
    </location>
</feature>
<proteinExistence type="inferred from homology"/>
<evidence type="ECO:0000256" key="2">
    <source>
        <dbReference type="SAM" id="MobiDB-lite"/>
    </source>
</evidence>
<dbReference type="Gene3D" id="3.30.450.380">
    <property type="match status" value="1"/>
</dbReference>
<dbReference type="HOGENOM" id="CLU_005379_2_2_2"/>
<keyword evidence="5" id="KW-1185">Reference proteome</keyword>
<dbReference type="eggNOG" id="arCOG01817">
    <property type="taxonomic scope" value="Archaea"/>
</dbReference>
<name>E1RKN8_METP4</name>
<dbReference type="InterPro" id="IPR027417">
    <property type="entry name" value="P-loop_NTPase"/>
</dbReference>
<feature type="domain" description="Bacterial type II secretion system protein E" evidence="3">
    <location>
        <begin position="286"/>
        <end position="468"/>
    </location>
</feature>
<dbReference type="GO" id="GO:0016887">
    <property type="term" value="F:ATP hydrolysis activity"/>
    <property type="evidence" value="ECO:0007669"/>
    <property type="project" value="InterPro"/>
</dbReference>
<dbReference type="Pfam" id="PF00437">
    <property type="entry name" value="T2SSE"/>
    <property type="match status" value="1"/>
</dbReference>
<dbReference type="PANTHER" id="PTHR30486">
    <property type="entry name" value="TWITCHING MOTILITY PROTEIN PILT"/>
    <property type="match status" value="1"/>
</dbReference>
<dbReference type="GeneID" id="9744714"/>
<dbReference type="OrthoDB" id="33500at2157"/>
<reference evidence="4 5" key="1">
    <citation type="journal article" date="2010" name="Stand. Genomic Sci.">
        <title>Complete genome sequence of Methanoplanus petrolearius type strain (SEBR 4847).</title>
        <authorList>
            <person name="Brambilla E."/>
            <person name="Djao O.D."/>
            <person name="Daligault H."/>
            <person name="Lapidus A."/>
            <person name="Lucas S."/>
            <person name="Hammon N."/>
            <person name="Nolan M."/>
            <person name="Tice H."/>
            <person name="Cheng J.F."/>
            <person name="Han C."/>
            <person name="Tapia R."/>
            <person name="Goodwin L."/>
            <person name="Pitluck S."/>
            <person name="Liolios K."/>
            <person name="Ivanova N."/>
            <person name="Mavromatis K."/>
            <person name="Mikhailova N."/>
            <person name="Pati A."/>
            <person name="Chen A."/>
            <person name="Palaniappan K."/>
            <person name="Land M."/>
            <person name="Hauser L."/>
            <person name="Chang Y.J."/>
            <person name="Jeffries C.D."/>
            <person name="Rohde M."/>
            <person name="Spring S."/>
            <person name="Sikorski J."/>
            <person name="Goker M."/>
            <person name="Woyke T."/>
            <person name="Bristow J."/>
            <person name="Eisen J.A."/>
            <person name="Markowitz V."/>
            <person name="Hugenholtz P."/>
            <person name="Kyrpides N.C."/>
            <person name="Klenk H.P."/>
        </authorList>
    </citation>
    <scope>NUCLEOTIDE SEQUENCE [LARGE SCALE GENOMIC DNA]</scope>
    <source>
        <strain evidence="5">DSM 11571 / OCM 486 / SEBR 4847</strain>
    </source>
</reference>
<gene>
    <name evidence="4" type="ordered locus">Mpet_2229</name>
</gene>
<comment type="similarity">
    <text evidence="1">Belongs to the GSP E family.</text>
</comment>
<dbReference type="Gene3D" id="3.40.50.300">
    <property type="entry name" value="P-loop containing nucleotide triphosphate hydrolases"/>
    <property type="match status" value="1"/>
</dbReference>
<dbReference type="SUPFAM" id="SSF52540">
    <property type="entry name" value="P-loop containing nucleoside triphosphate hydrolases"/>
    <property type="match status" value="1"/>
</dbReference>
<dbReference type="STRING" id="679926.Mpet_2229"/>